<reference evidence="1" key="1">
    <citation type="submission" date="2016-10" db="EMBL/GenBank/DDBJ databases">
        <authorList>
            <person name="See-Too W.S."/>
        </authorList>
    </citation>
    <scope>NUCLEOTIDE SEQUENCE</scope>
    <source>
        <strain evidence="1">L10.15</strain>
    </source>
</reference>
<gene>
    <name evidence="1" type="ORF">I858_009985</name>
</gene>
<organism evidence="1 2">
    <name type="scientific">Planococcus versutus</name>
    <dbReference type="NCBI Taxonomy" id="1302659"/>
    <lineage>
        <taxon>Bacteria</taxon>
        <taxon>Bacillati</taxon>
        <taxon>Bacillota</taxon>
        <taxon>Bacilli</taxon>
        <taxon>Bacillales</taxon>
        <taxon>Caryophanaceae</taxon>
        <taxon>Planococcus</taxon>
    </lineage>
</organism>
<dbReference type="KEGG" id="pll:I858_009985"/>
<dbReference type="EMBL" id="CP016540">
    <property type="protein sequence ID" value="ANU27316.1"/>
    <property type="molecule type" value="Genomic_DNA"/>
</dbReference>
<keyword evidence="2" id="KW-1185">Reference proteome</keyword>
<name>A0A1B1S2A0_9BACL</name>
<dbReference type="STRING" id="1302659.I858_009985"/>
<evidence type="ECO:0000313" key="2">
    <source>
        <dbReference type="Proteomes" id="UP000053354"/>
    </source>
</evidence>
<accession>A0A1B1S2A0</accession>
<sequence>MSCQNHLKKNVRDLDILFFEQNFDKIFNNLASLIILGLVHCETGHIQLYNVINFIKWRLLYE</sequence>
<evidence type="ECO:0000313" key="1">
    <source>
        <dbReference type="EMBL" id="ANU27316.1"/>
    </source>
</evidence>
<dbReference type="Proteomes" id="UP000053354">
    <property type="component" value="Chromosome"/>
</dbReference>
<protein>
    <submittedName>
        <fullName evidence="1">Uncharacterized protein</fullName>
    </submittedName>
</protein>
<dbReference type="AlphaFoldDB" id="A0A1B1S2A0"/>
<proteinExistence type="predicted"/>